<dbReference type="EMBL" id="BPVZ01000045">
    <property type="protein sequence ID" value="GKV16182.1"/>
    <property type="molecule type" value="Genomic_DNA"/>
</dbReference>
<name>A0AAV5JRC1_9ROSI</name>
<evidence type="ECO:0000256" key="1">
    <source>
        <dbReference type="SAM" id="Phobius"/>
    </source>
</evidence>
<keyword evidence="3" id="KW-1185">Reference proteome</keyword>
<keyword evidence="1" id="KW-0472">Membrane</keyword>
<dbReference type="Proteomes" id="UP001054252">
    <property type="component" value="Unassembled WGS sequence"/>
</dbReference>
<evidence type="ECO:0000313" key="2">
    <source>
        <dbReference type="EMBL" id="GKV16182.1"/>
    </source>
</evidence>
<proteinExistence type="predicted"/>
<gene>
    <name evidence="2" type="ORF">SLEP1_g26863</name>
</gene>
<organism evidence="2 3">
    <name type="scientific">Rubroshorea leprosula</name>
    <dbReference type="NCBI Taxonomy" id="152421"/>
    <lineage>
        <taxon>Eukaryota</taxon>
        <taxon>Viridiplantae</taxon>
        <taxon>Streptophyta</taxon>
        <taxon>Embryophyta</taxon>
        <taxon>Tracheophyta</taxon>
        <taxon>Spermatophyta</taxon>
        <taxon>Magnoliopsida</taxon>
        <taxon>eudicotyledons</taxon>
        <taxon>Gunneridae</taxon>
        <taxon>Pentapetalae</taxon>
        <taxon>rosids</taxon>
        <taxon>malvids</taxon>
        <taxon>Malvales</taxon>
        <taxon>Dipterocarpaceae</taxon>
        <taxon>Rubroshorea</taxon>
    </lineage>
</organism>
<protein>
    <submittedName>
        <fullName evidence="2">Uncharacterized protein</fullName>
    </submittedName>
</protein>
<keyword evidence="1" id="KW-0812">Transmembrane</keyword>
<feature type="transmembrane region" description="Helical" evidence="1">
    <location>
        <begin position="94"/>
        <end position="115"/>
    </location>
</feature>
<feature type="transmembrane region" description="Helical" evidence="1">
    <location>
        <begin position="121"/>
        <end position="139"/>
    </location>
</feature>
<keyword evidence="1" id="KW-1133">Transmembrane helix</keyword>
<evidence type="ECO:0000313" key="3">
    <source>
        <dbReference type="Proteomes" id="UP001054252"/>
    </source>
</evidence>
<reference evidence="2 3" key="1">
    <citation type="journal article" date="2021" name="Commun. Biol.">
        <title>The genome of Shorea leprosula (Dipterocarpaceae) highlights the ecological relevance of drought in aseasonal tropical rainforests.</title>
        <authorList>
            <person name="Ng K.K.S."/>
            <person name="Kobayashi M.J."/>
            <person name="Fawcett J.A."/>
            <person name="Hatakeyama M."/>
            <person name="Paape T."/>
            <person name="Ng C.H."/>
            <person name="Ang C.C."/>
            <person name="Tnah L.H."/>
            <person name="Lee C.T."/>
            <person name="Nishiyama T."/>
            <person name="Sese J."/>
            <person name="O'Brien M.J."/>
            <person name="Copetti D."/>
            <person name="Mohd Noor M.I."/>
            <person name="Ong R.C."/>
            <person name="Putra M."/>
            <person name="Sireger I.Z."/>
            <person name="Indrioko S."/>
            <person name="Kosugi Y."/>
            <person name="Izuno A."/>
            <person name="Isagi Y."/>
            <person name="Lee S.L."/>
            <person name="Shimizu K.K."/>
        </authorList>
    </citation>
    <scope>NUCLEOTIDE SEQUENCE [LARGE SCALE GENOMIC DNA]</scope>
    <source>
        <strain evidence="2">214</strain>
    </source>
</reference>
<dbReference type="AlphaFoldDB" id="A0AAV5JRC1"/>
<comment type="caution">
    <text evidence="2">The sequence shown here is derived from an EMBL/GenBank/DDBJ whole genome shotgun (WGS) entry which is preliminary data.</text>
</comment>
<accession>A0AAV5JRC1</accession>
<sequence length="184" mass="21000">MRSQLDPIIEKMKNLSEALEMHLLNKVAKGQLKAKLVNKFALFSTIFFLLNTELSSKYDRRGVITQLLMIIGLGLLTHSKSWSQFKILHGRSSCMVNSTSNFIFFIIALLFAKFYENSLKGLSAVLCVSVFLLCVLVVLRPQTNRKLFSFIIGIIGSITYNCYELKFPTWIITSIHFVLFSFKS</sequence>